<dbReference type="Pfam" id="PF17810">
    <property type="entry name" value="Arg_decarb_HB"/>
    <property type="match status" value="1"/>
</dbReference>
<dbReference type="GO" id="GO:0008792">
    <property type="term" value="F:arginine decarboxylase activity"/>
    <property type="evidence" value="ECO:0007669"/>
    <property type="project" value="UniProtKB-EC"/>
</dbReference>
<dbReference type="GO" id="GO:0008295">
    <property type="term" value="P:spermidine biosynthetic process"/>
    <property type="evidence" value="ECO:0007669"/>
    <property type="project" value="InterPro"/>
</dbReference>
<evidence type="ECO:0000256" key="2">
    <source>
        <dbReference type="ARBA" id="ARBA00022898"/>
    </source>
</evidence>
<dbReference type="GO" id="GO:0006527">
    <property type="term" value="P:L-arginine catabolic process"/>
    <property type="evidence" value="ECO:0007669"/>
    <property type="project" value="InterPro"/>
</dbReference>
<dbReference type="InterPro" id="IPR009006">
    <property type="entry name" value="Ala_racemase/Decarboxylase_C"/>
</dbReference>
<accession>A0A2X2WE15</accession>
<protein>
    <submittedName>
        <fullName evidence="4">Biosynthetic arginine decarboxylase</fullName>
        <ecNumber evidence="4">4.1.1.19</ecNumber>
    </submittedName>
</protein>
<name>A0A2X2WE15_CITKO</name>
<reference evidence="4 5" key="1">
    <citation type="submission" date="2018-06" db="EMBL/GenBank/DDBJ databases">
        <authorList>
            <consortium name="Pathogen Informatics"/>
            <person name="Doyle S."/>
        </authorList>
    </citation>
    <scope>NUCLEOTIDE SEQUENCE [LARGE SCALE GENOMIC DNA]</scope>
    <source>
        <strain evidence="4 5">NCTC10786</strain>
    </source>
</reference>
<dbReference type="Gene3D" id="1.20.58.930">
    <property type="match status" value="1"/>
</dbReference>
<dbReference type="Gene3D" id="2.40.37.10">
    <property type="entry name" value="Lyase, Ornithine Decarboxylase, Chain A, domain 1"/>
    <property type="match status" value="1"/>
</dbReference>
<sequence>MNGCTTARWTWHDIHIGYSSGTFSLQERAWAEQLYLSMCHEVQKQLDPQNRAHRPIIDELQERMADKMYVNFSLFQSMPDAWGIDQLFPVLPLEGAGSGA</sequence>
<dbReference type="InterPro" id="IPR002985">
    <property type="entry name" value="Arg_decrbxlase"/>
</dbReference>
<dbReference type="EMBL" id="UAVY01000007">
    <property type="protein sequence ID" value="SQB37687.1"/>
    <property type="molecule type" value="Genomic_DNA"/>
</dbReference>
<gene>
    <name evidence="4" type="primary">speA_3</name>
    <name evidence="4" type="ORF">NCTC10786_04446</name>
</gene>
<feature type="domain" description="Arginine decarboxylase helical bundle" evidence="3">
    <location>
        <begin position="11"/>
        <end position="61"/>
    </location>
</feature>
<comment type="cofactor">
    <cofactor evidence="1">
        <name>pyridoxal 5'-phosphate</name>
        <dbReference type="ChEBI" id="CHEBI:597326"/>
    </cofactor>
</comment>
<dbReference type="PANTHER" id="PTHR43295">
    <property type="entry name" value="ARGININE DECARBOXYLASE"/>
    <property type="match status" value="1"/>
</dbReference>
<dbReference type="GO" id="GO:0033388">
    <property type="term" value="P:putrescine biosynthetic process from arginine"/>
    <property type="evidence" value="ECO:0007669"/>
    <property type="project" value="TreeGrafter"/>
</dbReference>
<keyword evidence="4" id="KW-0456">Lyase</keyword>
<evidence type="ECO:0000313" key="4">
    <source>
        <dbReference type="EMBL" id="SQB37687.1"/>
    </source>
</evidence>
<proteinExistence type="predicted"/>
<organism evidence="4 5">
    <name type="scientific">Citrobacter koseri</name>
    <name type="common">Citrobacter diversus</name>
    <dbReference type="NCBI Taxonomy" id="545"/>
    <lineage>
        <taxon>Bacteria</taxon>
        <taxon>Pseudomonadati</taxon>
        <taxon>Pseudomonadota</taxon>
        <taxon>Gammaproteobacteria</taxon>
        <taxon>Enterobacterales</taxon>
        <taxon>Enterobacteriaceae</taxon>
        <taxon>Citrobacter</taxon>
    </lineage>
</organism>
<evidence type="ECO:0000313" key="5">
    <source>
        <dbReference type="Proteomes" id="UP000251584"/>
    </source>
</evidence>
<dbReference type="EC" id="4.1.1.19" evidence="4"/>
<dbReference type="AlphaFoldDB" id="A0A2X2WE15"/>
<dbReference type="PANTHER" id="PTHR43295:SF9">
    <property type="entry name" value="BIOSYNTHETIC ARGININE DECARBOXYLASE"/>
    <property type="match status" value="1"/>
</dbReference>
<keyword evidence="2" id="KW-0663">Pyridoxal phosphate</keyword>
<evidence type="ECO:0000259" key="3">
    <source>
        <dbReference type="Pfam" id="PF17810"/>
    </source>
</evidence>
<dbReference type="InterPro" id="IPR040634">
    <property type="entry name" value="Arg_decarb_HB"/>
</dbReference>
<dbReference type="Proteomes" id="UP000251584">
    <property type="component" value="Unassembled WGS sequence"/>
</dbReference>
<evidence type="ECO:0000256" key="1">
    <source>
        <dbReference type="ARBA" id="ARBA00001933"/>
    </source>
</evidence>